<organism evidence="9 10">
    <name type="scientific">Owenia fusiformis</name>
    <name type="common">Polychaete worm</name>
    <dbReference type="NCBI Taxonomy" id="6347"/>
    <lineage>
        <taxon>Eukaryota</taxon>
        <taxon>Metazoa</taxon>
        <taxon>Spiralia</taxon>
        <taxon>Lophotrochozoa</taxon>
        <taxon>Annelida</taxon>
        <taxon>Polychaeta</taxon>
        <taxon>Sedentaria</taxon>
        <taxon>Canalipalpata</taxon>
        <taxon>Sabellida</taxon>
        <taxon>Oweniida</taxon>
        <taxon>Oweniidae</taxon>
        <taxon>Owenia</taxon>
    </lineage>
</organism>
<dbReference type="UniPathway" id="UPA00136"/>
<sequence length="581" mass="63668">MHRRLVNSLLADCSTYRCIQIRKLQTSLRKEQRLAEVEEMPQNGVTNGHTNGDASILDDIPGLENVVGEIGGWIPPCIPKKCKYHNRQDVDPKLNPHTTRQIAPRPKVCSSILDAIGNTPMVRLNKIPKSVGLDCEILVKCEFLNPGGSLKDRIGLRMIEDAEHDGRLKPGSVIIEPTSGNTGIGLGMVAGVKGYRMIAVMPEKNSDEKVYTMRAEGVELVRTPTIASYESPESAYRVAYKLADIVPNSVVLDQYRSASNALAHYDGTAEEILDACDDKLDMLVISTGTGGTLTGLERKIKERCPDCKIVAIDPVGSRVAPDDMFVKGSSQIEGIGKDFYPTVADRELVDKWYKATDKGSLNMARRLIKDEGIMSGGSSGCVLYYAIKAAKDYGLKEGDRVVCVFADSIRNYMTKFLSDDWMNDFKYMEDTLDESKQWWYGKKVTELSLVAPNLITPTEKVSDMLTLLRNQTAGNDQALIIGDDGQVQGMVTLALLLAQLKKGNLTKDDQVSKVLYGRFKQATVDSTLGEVSAMLDLDSFVVIHKGTPGTSGHSIAGVATSIELITFLTENAPNKSSSKMK</sequence>
<dbReference type="GO" id="GO:0019343">
    <property type="term" value="P:cysteine biosynthetic process via cystathionine"/>
    <property type="evidence" value="ECO:0007669"/>
    <property type="project" value="InterPro"/>
</dbReference>
<accession>A0A8J1UL89</accession>
<evidence type="ECO:0000256" key="7">
    <source>
        <dbReference type="ARBA" id="ARBA00023239"/>
    </source>
</evidence>
<keyword evidence="6" id="KW-0198">Cysteine biosynthesis</keyword>
<dbReference type="FunFam" id="3.40.50.1100:FF:000003">
    <property type="entry name" value="Cystathionine beta-synthase"/>
    <property type="match status" value="1"/>
</dbReference>
<protein>
    <recommendedName>
        <fullName evidence="4">cystathionine beta-synthase</fullName>
        <ecNumber evidence="4">4.2.1.22</ecNumber>
    </recommendedName>
</protein>
<evidence type="ECO:0000256" key="3">
    <source>
        <dbReference type="ARBA" id="ARBA00007103"/>
    </source>
</evidence>
<dbReference type="Pfam" id="PF00291">
    <property type="entry name" value="PALP"/>
    <property type="match status" value="1"/>
</dbReference>
<dbReference type="InterPro" id="IPR001926">
    <property type="entry name" value="TrpB-like_PALP"/>
</dbReference>
<keyword evidence="10" id="KW-1185">Reference proteome</keyword>
<keyword evidence="6" id="KW-0028">Amino-acid biosynthesis</keyword>
<dbReference type="PANTHER" id="PTHR10314">
    <property type="entry name" value="CYSTATHIONINE BETA-SYNTHASE"/>
    <property type="match status" value="1"/>
</dbReference>
<dbReference type="Gene3D" id="3.40.50.1100">
    <property type="match status" value="2"/>
</dbReference>
<dbReference type="CDD" id="cd01561">
    <property type="entry name" value="CBS_like"/>
    <property type="match status" value="1"/>
</dbReference>
<gene>
    <name evidence="9" type="ORF">OFUS_LOCUS21736</name>
</gene>
<dbReference type="InterPro" id="IPR050214">
    <property type="entry name" value="Cys_Synth/Cystath_Beta-Synth"/>
</dbReference>
<evidence type="ECO:0000256" key="4">
    <source>
        <dbReference type="ARBA" id="ARBA00012041"/>
    </source>
</evidence>
<reference evidence="9" key="1">
    <citation type="submission" date="2022-03" db="EMBL/GenBank/DDBJ databases">
        <authorList>
            <person name="Martin C."/>
        </authorList>
    </citation>
    <scope>NUCLEOTIDE SEQUENCE</scope>
</reference>
<comment type="cofactor">
    <cofactor evidence="1">
        <name>pyridoxal 5'-phosphate</name>
        <dbReference type="ChEBI" id="CHEBI:597326"/>
    </cofactor>
</comment>
<dbReference type="InterPro" id="IPR036052">
    <property type="entry name" value="TrpB-like_PALP_sf"/>
</dbReference>
<name>A0A8J1UL89_OWEFU</name>
<dbReference type="InterPro" id="IPR005857">
    <property type="entry name" value="Cysta_beta_synth"/>
</dbReference>
<comment type="caution">
    <text evidence="9">The sequence shown here is derived from an EMBL/GenBank/DDBJ whole genome shotgun (WGS) entry which is preliminary data.</text>
</comment>
<dbReference type="SUPFAM" id="SSF53686">
    <property type="entry name" value="Tryptophan synthase beta subunit-like PLP-dependent enzymes"/>
    <property type="match status" value="1"/>
</dbReference>
<keyword evidence="5" id="KW-0663">Pyridoxal phosphate</keyword>
<comment type="pathway">
    <text evidence="2">Amino-acid biosynthesis; L-cysteine biosynthesis; L-cysteine from L-homocysteine and L-serine: step 1/2.</text>
</comment>
<dbReference type="EMBL" id="CAIIXF020000010">
    <property type="protein sequence ID" value="CAH1797456.1"/>
    <property type="molecule type" value="Genomic_DNA"/>
</dbReference>
<dbReference type="AlphaFoldDB" id="A0A8J1UL89"/>
<evidence type="ECO:0000256" key="8">
    <source>
        <dbReference type="ARBA" id="ARBA00047490"/>
    </source>
</evidence>
<keyword evidence="7" id="KW-0456">Lyase</keyword>
<evidence type="ECO:0000256" key="1">
    <source>
        <dbReference type="ARBA" id="ARBA00001933"/>
    </source>
</evidence>
<evidence type="ECO:0000256" key="5">
    <source>
        <dbReference type="ARBA" id="ARBA00022898"/>
    </source>
</evidence>
<dbReference type="SUPFAM" id="SSF54631">
    <property type="entry name" value="CBS-domain pair"/>
    <property type="match status" value="1"/>
</dbReference>
<dbReference type="GO" id="GO:0005737">
    <property type="term" value="C:cytoplasm"/>
    <property type="evidence" value="ECO:0007669"/>
    <property type="project" value="InterPro"/>
</dbReference>
<comment type="similarity">
    <text evidence="3">Belongs to the cysteine synthase/cystathionine beta-synthase family.</text>
</comment>
<evidence type="ECO:0000256" key="2">
    <source>
        <dbReference type="ARBA" id="ARBA00005003"/>
    </source>
</evidence>
<proteinExistence type="inferred from homology"/>
<evidence type="ECO:0000313" key="10">
    <source>
        <dbReference type="Proteomes" id="UP000749559"/>
    </source>
</evidence>
<dbReference type="OrthoDB" id="728at2759"/>
<dbReference type="Gene3D" id="3.10.580.10">
    <property type="entry name" value="CBS-domain"/>
    <property type="match status" value="1"/>
</dbReference>
<dbReference type="EC" id="4.2.1.22" evidence="4"/>
<dbReference type="Proteomes" id="UP000749559">
    <property type="component" value="Unassembled WGS sequence"/>
</dbReference>
<evidence type="ECO:0000313" key="9">
    <source>
        <dbReference type="EMBL" id="CAH1797456.1"/>
    </source>
</evidence>
<dbReference type="NCBIfam" id="TIGR01137">
    <property type="entry name" value="cysta_beta"/>
    <property type="match status" value="1"/>
</dbReference>
<dbReference type="FunFam" id="3.40.50.1100:FF:000118">
    <property type="entry name" value="Related to CYS4-cystathionine beta-synthase"/>
    <property type="match status" value="1"/>
</dbReference>
<dbReference type="InterPro" id="IPR046342">
    <property type="entry name" value="CBS_dom_sf"/>
</dbReference>
<evidence type="ECO:0000256" key="6">
    <source>
        <dbReference type="ARBA" id="ARBA00023192"/>
    </source>
</evidence>
<comment type="catalytic activity">
    <reaction evidence="8">
        <text>L-homocysteine + L-serine = L,L-cystathionine + H2O</text>
        <dbReference type="Rhea" id="RHEA:10112"/>
        <dbReference type="ChEBI" id="CHEBI:15377"/>
        <dbReference type="ChEBI" id="CHEBI:33384"/>
        <dbReference type="ChEBI" id="CHEBI:58161"/>
        <dbReference type="ChEBI" id="CHEBI:58199"/>
        <dbReference type="EC" id="4.2.1.22"/>
    </reaction>
</comment>
<dbReference type="GO" id="GO:0004122">
    <property type="term" value="F:cystathionine beta-synthase activity"/>
    <property type="evidence" value="ECO:0007669"/>
    <property type="project" value="UniProtKB-EC"/>
</dbReference>